<accession>A0AAN7BJ40</accession>
<reference evidence="1" key="1">
    <citation type="journal article" date="2023" name="Mol. Phylogenet. Evol.">
        <title>Genome-scale phylogeny and comparative genomics of the fungal order Sordariales.</title>
        <authorList>
            <person name="Hensen N."/>
            <person name="Bonometti L."/>
            <person name="Westerberg I."/>
            <person name="Brannstrom I.O."/>
            <person name="Guillou S."/>
            <person name="Cros-Aarteil S."/>
            <person name="Calhoun S."/>
            <person name="Haridas S."/>
            <person name="Kuo A."/>
            <person name="Mondo S."/>
            <person name="Pangilinan J."/>
            <person name="Riley R."/>
            <person name="LaButti K."/>
            <person name="Andreopoulos B."/>
            <person name="Lipzen A."/>
            <person name="Chen C."/>
            <person name="Yan M."/>
            <person name="Daum C."/>
            <person name="Ng V."/>
            <person name="Clum A."/>
            <person name="Steindorff A."/>
            <person name="Ohm R.A."/>
            <person name="Martin F."/>
            <person name="Silar P."/>
            <person name="Natvig D.O."/>
            <person name="Lalanne C."/>
            <person name="Gautier V."/>
            <person name="Ament-Velasquez S.L."/>
            <person name="Kruys A."/>
            <person name="Hutchinson M.I."/>
            <person name="Powell A.J."/>
            <person name="Barry K."/>
            <person name="Miller A.N."/>
            <person name="Grigoriev I.V."/>
            <person name="Debuchy R."/>
            <person name="Gladieux P."/>
            <person name="Hiltunen Thoren M."/>
            <person name="Johannesson H."/>
        </authorList>
    </citation>
    <scope>NUCLEOTIDE SEQUENCE</scope>
    <source>
        <strain evidence="1">CBS 990.96</strain>
    </source>
</reference>
<feature type="non-terminal residue" evidence="1">
    <location>
        <position position="138"/>
    </location>
</feature>
<dbReference type="Proteomes" id="UP001301958">
    <property type="component" value="Unassembled WGS sequence"/>
</dbReference>
<comment type="caution">
    <text evidence="1">The sequence shown here is derived from an EMBL/GenBank/DDBJ whole genome shotgun (WGS) entry which is preliminary data.</text>
</comment>
<evidence type="ECO:0000313" key="2">
    <source>
        <dbReference type="Proteomes" id="UP001301958"/>
    </source>
</evidence>
<keyword evidence="2" id="KW-1185">Reference proteome</keyword>
<name>A0AAN7BJ40_9PEZI</name>
<proteinExistence type="predicted"/>
<sequence length="138" mass="16278">IITPPVLTLLVKHRLPHHKAAKINFFHFGRDIFLADPFGLLVRERVWPVLITLSKIGLNDMPDFTTYLPSPLDPTYPVQCLGLLLLLDHCPRLLFRGIDHRWTCAYFNQISQRVAESWYNLPREMRPDTWERCDKRGW</sequence>
<dbReference type="EMBL" id="MU865395">
    <property type="protein sequence ID" value="KAK4224349.1"/>
    <property type="molecule type" value="Genomic_DNA"/>
</dbReference>
<dbReference type="AlphaFoldDB" id="A0AAN7BJ40"/>
<protein>
    <submittedName>
        <fullName evidence="1">Uncharacterized protein</fullName>
    </submittedName>
</protein>
<evidence type="ECO:0000313" key="1">
    <source>
        <dbReference type="EMBL" id="KAK4224349.1"/>
    </source>
</evidence>
<feature type="non-terminal residue" evidence="1">
    <location>
        <position position="1"/>
    </location>
</feature>
<reference evidence="1" key="2">
    <citation type="submission" date="2023-05" db="EMBL/GenBank/DDBJ databases">
        <authorList>
            <consortium name="Lawrence Berkeley National Laboratory"/>
            <person name="Steindorff A."/>
            <person name="Hensen N."/>
            <person name="Bonometti L."/>
            <person name="Westerberg I."/>
            <person name="Brannstrom I.O."/>
            <person name="Guillou S."/>
            <person name="Cros-Aarteil S."/>
            <person name="Calhoun S."/>
            <person name="Haridas S."/>
            <person name="Kuo A."/>
            <person name="Mondo S."/>
            <person name="Pangilinan J."/>
            <person name="Riley R."/>
            <person name="Labutti K."/>
            <person name="Andreopoulos B."/>
            <person name="Lipzen A."/>
            <person name="Chen C."/>
            <person name="Yanf M."/>
            <person name="Daum C."/>
            <person name="Ng V."/>
            <person name="Clum A."/>
            <person name="Ohm R."/>
            <person name="Martin F."/>
            <person name="Silar P."/>
            <person name="Natvig D."/>
            <person name="Lalanne C."/>
            <person name="Gautier V."/>
            <person name="Ament-Velasquez S.L."/>
            <person name="Kruys A."/>
            <person name="Hutchinson M.I."/>
            <person name="Powell A.J."/>
            <person name="Barry K."/>
            <person name="Miller A.N."/>
            <person name="Grigoriev I.V."/>
            <person name="Debuchy R."/>
            <person name="Gladieux P."/>
            <person name="Thoren M.H."/>
            <person name="Johannesson H."/>
        </authorList>
    </citation>
    <scope>NUCLEOTIDE SEQUENCE</scope>
    <source>
        <strain evidence="1">CBS 990.96</strain>
    </source>
</reference>
<gene>
    <name evidence="1" type="ORF">QBC38DRAFT_348831</name>
</gene>
<organism evidence="1 2">
    <name type="scientific">Podospora fimiseda</name>
    <dbReference type="NCBI Taxonomy" id="252190"/>
    <lineage>
        <taxon>Eukaryota</taxon>
        <taxon>Fungi</taxon>
        <taxon>Dikarya</taxon>
        <taxon>Ascomycota</taxon>
        <taxon>Pezizomycotina</taxon>
        <taxon>Sordariomycetes</taxon>
        <taxon>Sordariomycetidae</taxon>
        <taxon>Sordariales</taxon>
        <taxon>Podosporaceae</taxon>
        <taxon>Podospora</taxon>
    </lineage>
</organism>